<comment type="caution">
    <text evidence="2">The sequence shown here is derived from an EMBL/GenBank/DDBJ whole genome shotgun (WGS) entry which is preliminary data.</text>
</comment>
<dbReference type="Proteomes" id="UP001163105">
    <property type="component" value="Unassembled WGS sequence"/>
</dbReference>
<keyword evidence="3" id="KW-1185">Reference proteome</keyword>
<dbReference type="AlphaFoldDB" id="A0AB34FSH8"/>
<feature type="signal peptide" evidence="1">
    <location>
        <begin position="1"/>
        <end position="19"/>
    </location>
</feature>
<gene>
    <name evidence="2" type="ORF">O9K51_07092</name>
</gene>
<protein>
    <submittedName>
        <fullName evidence="2">Kazal domain-containing protein</fullName>
    </submittedName>
</protein>
<organism evidence="2 3">
    <name type="scientific">Purpureocillium lavendulum</name>
    <dbReference type="NCBI Taxonomy" id="1247861"/>
    <lineage>
        <taxon>Eukaryota</taxon>
        <taxon>Fungi</taxon>
        <taxon>Dikarya</taxon>
        <taxon>Ascomycota</taxon>
        <taxon>Pezizomycotina</taxon>
        <taxon>Sordariomycetes</taxon>
        <taxon>Hypocreomycetidae</taxon>
        <taxon>Hypocreales</taxon>
        <taxon>Ophiocordycipitaceae</taxon>
        <taxon>Purpureocillium</taxon>
    </lineage>
</organism>
<feature type="chain" id="PRO_5044341547" evidence="1">
    <location>
        <begin position="20"/>
        <end position="146"/>
    </location>
</feature>
<name>A0AB34FSH8_9HYPO</name>
<proteinExistence type="predicted"/>
<evidence type="ECO:0000313" key="2">
    <source>
        <dbReference type="EMBL" id="KAJ6441296.1"/>
    </source>
</evidence>
<keyword evidence="1" id="KW-0732">Signal</keyword>
<reference evidence="2" key="1">
    <citation type="submission" date="2023-01" db="EMBL/GenBank/DDBJ databases">
        <title>The growth and conidiation of Purpureocillium lavendulum are regulated by nitrogen source and histone H3K14 acetylation.</title>
        <authorList>
            <person name="Tang P."/>
            <person name="Han J."/>
            <person name="Zhang C."/>
            <person name="Tang P."/>
            <person name="Qi F."/>
            <person name="Zhang K."/>
            <person name="Liang L."/>
        </authorList>
    </citation>
    <scope>NUCLEOTIDE SEQUENCE</scope>
    <source>
        <strain evidence="2">YMF1.00683</strain>
    </source>
</reference>
<dbReference type="EMBL" id="JAQHRD010000005">
    <property type="protein sequence ID" value="KAJ6441296.1"/>
    <property type="molecule type" value="Genomic_DNA"/>
</dbReference>
<accession>A0AB34FSH8</accession>
<evidence type="ECO:0000313" key="3">
    <source>
        <dbReference type="Proteomes" id="UP001163105"/>
    </source>
</evidence>
<sequence>MLLRHIAALAAFASGLALARDGRPCGFKIAPCPDDAYCRPNSPSCTDVNRCAGTCVPVRNKYPSCGGKRATPRPCPPGTRCVDDPRDPLVGCGLACDKPGICVPDKPAQCSGFMGLMCPDGLHCYDKPKDGCDPKKGGADCIGICL</sequence>
<evidence type="ECO:0000256" key="1">
    <source>
        <dbReference type="SAM" id="SignalP"/>
    </source>
</evidence>